<accession>A0ABS4NMS8</accession>
<sequence length="125" mass="14749">MNSPIKIFKVTVQLEKDEYGLEVSHWRLLVETNRYYEIKPESGPVKRIYKEKLNTVVDDTKSYTDGYLACSAFCNEDRIDDMHTEMLHALQLKIKAYMDELHLNQQALELQFNHPKPLRTEEQTS</sequence>
<keyword evidence="2" id="KW-1185">Reference proteome</keyword>
<reference evidence="1 2" key="1">
    <citation type="submission" date="2021-03" db="EMBL/GenBank/DDBJ databases">
        <title>Genomic Encyclopedia of Type Strains, Phase IV (KMG-IV): sequencing the most valuable type-strain genomes for metagenomic binning, comparative biology and taxonomic classification.</title>
        <authorList>
            <person name="Goeker M."/>
        </authorList>
    </citation>
    <scope>NUCLEOTIDE SEQUENCE [LARGE SCALE GENOMIC DNA]</scope>
    <source>
        <strain evidence="1 2">DSM 101953</strain>
    </source>
</reference>
<gene>
    <name evidence="1" type="ORF">J2Z70_000850</name>
</gene>
<name>A0ABS4NMS8_9BACL</name>
<evidence type="ECO:0000313" key="2">
    <source>
        <dbReference type="Proteomes" id="UP000773462"/>
    </source>
</evidence>
<comment type="caution">
    <text evidence="1">The sequence shown here is derived from an EMBL/GenBank/DDBJ whole genome shotgun (WGS) entry which is preliminary data.</text>
</comment>
<evidence type="ECO:0000313" key="1">
    <source>
        <dbReference type="EMBL" id="MBP2110710.1"/>
    </source>
</evidence>
<protein>
    <submittedName>
        <fullName evidence="1">Uncharacterized protein</fullName>
    </submittedName>
</protein>
<dbReference type="RefSeq" id="WP_209869744.1">
    <property type="nucleotide sequence ID" value="NZ_JAGGLV010000002.1"/>
</dbReference>
<dbReference type="EMBL" id="JAGGLV010000002">
    <property type="protein sequence ID" value="MBP2110710.1"/>
    <property type="molecule type" value="Genomic_DNA"/>
</dbReference>
<proteinExistence type="predicted"/>
<organism evidence="1 2">
    <name type="scientific">Paenibacillus silagei</name>
    <dbReference type="NCBI Taxonomy" id="1670801"/>
    <lineage>
        <taxon>Bacteria</taxon>
        <taxon>Bacillati</taxon>
        <taxon>Bacillota</taxon>
        <taxon>Bacilli</taxon>
        <taxon>Bacillales</taxon>
        <taxon>Paenibacillaceae</taxon>
        <taxon>Paenibacillus</taxon>
    </lineage>
</organism>
<dbReference type="Proteomes" id="UP000773462">
    <property type="component" value="Unassembled WGS sequence"/>
</dbReference>